<dbReference type="PANTHER" id="PTHR47595:SF1">
    <property type="entry name" value="MYB_SANT-LIKE DNA-BINDING DOMAIN-CONTAINING PROTEIN"/>
    <property type="match status" value="1"/>
</dbReference>
<dbReference type="AlphaFoldDB" id="A0A8T1S0T6"/>
<dbReference type="Proteomes" id="UP000765507">
    <property type="component" value="Unassembled WGS sequence"/>
</dbReference>
<feature type="domain" description="Myb/SANT-like DNA-binding" evidence="2">
    <location>
        <begin position="19"/>
        <end position="106"/>
    </location>
</feature>
<proteinExistence type="predicted"/>
<sequence>TSGILRMLTKAAPCSRCSPSWTTAELLDLLSIWGEEAVQSQLYSSQRNFDTYRQISQGLCEMGYDQDMVQYRAKELRKVYQKAREANRRSSAALKTCCFYKELDAILGSNPTSTAKTPVDTSAGLEPVESGPN</sequence>
<gene>
    <name evidence="3" type="ORF">G0U57_003002</name>
</gene>
<name>A0A8T1S0T6_CHESE</name>
<dbReference type="Pfam" id="PF13837">
    <property type="entry name" value="Myb_DNA-bind_4"/>
    <property type="match status" value="1"/>
</dbReference>
<dbReference type="Gene3D" id="1.10.10.60">
    <property type="entry name" value="Homeodomain-like"/>
    <property type="match status" value="1"/>
</dbReference>
<keyword evidence="4" id="KW-1185">Reference proteome</keyword>
<dbReference type="PANTHER" id="PTHR47595">
    <property type="entry name" value="HEAT SHOCK 70 KDA PROTEIN 14"/>
    <property type="match status" value="1"/>
</dbReference>
<feature type="region of interest" description="Disordered" evidence="1">
    <location>
        <begin position="108"/>
        <end position="133"/>
    </location>
</feature>
<evidence type="ECO:0000313" key="4">
    <source>
        <dbReference type="Proteomes" id="UP000765507"/>
    </source>
</evidence>
<evidence type="ECO:0000256" key="1">
    <source>
        <dbReference type="SAM" id="MobiDB-lite"/>
    </source>
</evidence>
<accession>A0A8T1S0T6</accession>
<dbReference type="EMBL" id="JAHGAV010001387">
    <property type="protein sequence ID" value="KAG6922285.1"/>
    <property type="molecule type" value="Genomic_DNA"/>
</dbReference>
<feature type="non-terminal residue" evidence="3">
    <location>
        <position position="133"/>
    </location>
</feature>
<evidence type="ECO:0000259" key="2">
    <source>
        <dbReference type="Pfam" id="PF13837"/>
    </source>
</evidence>
<comment type="caution">
    <text evidence="3">The sequence shown here is derived from an EMBL/GenBank/DDBJ whole genome shotgun (WGS) entry which is preliminary data.</text>
</comment>
<dbReference type="InterPro" id="IPR044822">
    <property type="entry name" value="Myb_DNA-bind_4"/>
</dbReference>
<evidence type="ECO:0000313" key="3">
    <source>
        <dbReference type="EMBL" id="KAG6922285.1"/>
    </source>
</evidence>
<feature type="compositionally biased region" description="Polar residues" evidence="1">
    <location>
        <begin position="109"/>
        <end position="120"/>
    </location>
</feature>
<dbReference type="OrthoDB" id="691673at2759"/>
<feature type="non-terminal residue" evidence="3">
    <location>
        <position position="1"/>
    </location>
</feature>
<organism evidence="3 4">
    <name type="scientific">Chelydra serpentina</name>
    <name type="common">Snapping turtle</name>
    <name type="synonym">Testudo serpentina</name>
    <dbReference type="NCBI Taxonomy" id="8475"/>
    <lineage>
        <taxon>Eukaryota</taxon>
        <taxon>Metazoa</taxon>
        <taxon>Chordata</taxon>
        <taxon>Craniata</taxon>
        <taxon>Vertebrata</taxon>
        <taxon>Euteleostomi</taxon>
        <taxon>Archelosauria</taxon>
        <taxon>Testudinata</taxon>
        <taxon>Testudines</taxon>
        <taxon>Cryptodira</taxon>
        <taxon>Durocryptodira</taxon>
        <taxon>Americhelydia</taxon>
        <taxon>Chelydroidea</taxon>
        <taxon>Chelydridae</taxon>
        <taxon>Chelydra</taxon>
    </lineage>
</organism>
<reference evidence="3 4" key="1">
    <citation type="journal article" date="2020" name="G3 (Bethesda)">
        <title>Draft Genome of the Common Snapping Turtle, Chelydra serpentina, a Model for Phenotypic Plasticity in Reptiles.</title>
        <authorList>
            <person name="Das D."/>
            <person name="Singh S.K."/>
            <person name="Bierstedt J."/>
            <person name="Erickson A."/>
            <person name="Galli G.L.J."/>
            <person name="Crossley D.A. 2nd"/>
            <person name="Rhen T."/>
        </authorList>
    </citation>
    <scope>NUCLEOTIDE SEQUENCE [LARGE SCALE GENOMIC DNA]</scope>
    <source>
        <strain evidence="3">KW</strain>
    </source>
</reference>
<protein>
    <submittedName>
        <fullName evidence="3">Zinc finger and SCAN domain containing 20</fullName>
    </submittedName>
</protein>